<keyword evidence="3" id="KW-1185">Reference proteome</keyword>
<dbReference type="Proteomes" id="UP000663852">
    <property type="component" value="Unassembled WGS sequence"/>
</dbReference>
<dbReference type="GO" id="GO:0003676">
    <property type="term" value="F:nucleic acid binding"/>
    <property type="evidence" value="ECO:0007669"/>
    <property type="project" value="InterPro"/>
</dbReference>
<dbReference type="AlphaFoldDB" id="A0A815VYR8"/>
<evidence type="ECO:0000313" key="4">
    <source>
        <dbReference type="Proteomes" id="UP000663852"/>
    </source>
</evidence>
<dbReference type="InterPro" id="IPR036397">
    <property type="entry name" value="RNaseH_sf"/>
</dbReference>
<dbReference type="Gene3D" id="3.30.420.10">
    <property type="entry name" value="Ribonuclease H-like superfamily/Ribonuclease H"/>
    <property type="match status" value="1"/>
</dbReference>
<comment type="caution">
    <text evidence="2">The sequence shown here is derived from an EMBL/GenBank/DDBJ whole genome shotgun (WGS) entry which is preliminary data.</text>
</comment>
<dbReference type="EMBL" id="CAJNOR010004499">
    <property type="protein sequence ID" value="CAF1507070.1"/>
    <property type="molecule type" value="Genomic_DNA"/>
</dbReference>
<protein>
    <recommendedName>
        <fullName evidence="5">Transposase</fullName>
    </recommendedName>
</protein>
<evidence type="ECO:0008006" key="5">
    <source>
        <dbReference type="Google" id="ProtNLM"/>
    </source>
</evidence>
<reference evidence="2" key="1">
    <citation type="submission" date="2021-02" db="EMBL/GenBank/DDBJ databases">
        <authorList>
            <person name="Nowell W R."/>
        </authorList>
    </citation>
    <scope>NUCLEOTIDE SEQUENCE</scope>
</reference>
<gene>
    <name evidence="2" type="ORF">EDS130_LOCUS45128</name>
    <name evidence="1" type="ORF">XAT740_LOCUS40001</name>
</gene>
<evidence type="ECO:0000313" key="3">
    <source>
        <dbReference type="Proteomes" id="UP000663828"/>
    </source>
</evidence>
<evidence type="ECO:0000313" key="2">
    <source>
        <dbReference type="EMBL" id="CAF1538422.1"/>
    </source>
</evidence>
<dbReference type="EMBL" id="CAJNOJ010001009">
    <property type="protein sequence ID" value="CAF1538422.1"/>
    <property type="molecule type" value="Genomic_DNA"/>
</dbReference>
<accession>A0A815VYR8</accession>
<dbReference type="Proteomes" id="UP000663828">
    <property type="component" value="Unassembled WGS sequence"/>
</dbReference>
<name>A0A815VYR8_ADIRI</name>
<sequence>MTRSERECLAKRIVQHYVNIANRRKKIIVNHFLQEKIPRQSIYDTIKKFEEFGAVGDRSRTGRPKKLSKQELTRLKRLFDHKACISLRQVVPDFDVHIITISRNLKAMEVPTRARRLYLTLFNGNVELVMDDEKYFLLHNESISANRGLYISDSNATPPAVKFKRTQELEPKIFVWIAISQNGISMPFFKEHQQAVTQMTYLNECIKRRLMPFIEEYHHKRKVLF</sequence>
<dbReference type="OrthoDB" id="10043445at2759"/>
<evidence type="ECO:0000313" key="1">
    <source>
        <dbReference type="EMBL" id="CAF1507070.1"/>
    </source>
</evidence>
<proteinExistence type="predicted"/>
<organism evidence="2 4">
    <name type="scientific">Adineta ricciae</name>
    <name type="common">Rotifer</name>
    <dbReference type="NCBI Taxonomy" id="249248"/>
    <lineage>
        <taxon>Eukaryota</taxon>
        <taxon>Metazoa</taxon>
        <taxon>Spiralia</taxon>
        <taxon>Gnathifera</taxon>
        <taxon>Rotifera</taxon>
        <taxon>Eurotatoria</taxon>
        <taxon>Bdelloidea</taxon>
        <taxon>Adinetida</taxon>
        <taxon>Adinetidae</taxon>
        <taxon>Adineta</taxon>
    </lineage>
</organism>